<sequence>DRIHLPRLLRYPLPPGSLPEESEDKRRDMLLQVYQDFVLDLHKGLHMTQLSSDQEYSDIHCQILEDLVTLKVDQGSGCIIEFPLTAVSKVYRIVKNDDRWYSAGSLTGPTPMPPLPLSNAEHIVVVEFMRRKLAFVFADMVAAQRFLMCIELLIRRAQEQKNDSSAGLLRGGKGDSFSPIFSSGSRGKQPGERFGRSLLGSPPPGQDVDAETSSGGQNCGVCQLPA</sequence>
<evidence type="ECO:0000313" key="3">
    <source>
        <dbReference type="Proteomes" id="UP000626109"/>
    </source>
</evidence>
<reference evidence="2" key="1">
    <citation type="submission" date="2021-02" db="EMBL/GenBank/DDBJ databases">
        <authorList>
            <person name="Dougan E. K."/>
            <person name="Rhodes N."/>
            <person name="Thang M."/>
            <person name="Chan C."/>
        </authorList>
    </citation>
    <scope>NUCLEOTIDE SEQUENCE</scope>
</reference>
<dbReference type="EMBL" id="CAJNNW010032623">
    <property type="protein sequence ID" value="CAE8714325.1"/>
    <property type="molecule type" value="Genomic_DNA"/>
</dbReference>
<feature type="non-terminal residue" evidence="2">
    <location>
        <position position="1"/>
    </location>
</feature>
<evidence type="ECO:0000256" key="1">
    <source>
        <dbReference type="SAM" id="MobiDB-lite"/>
    </source>
</evidence>
<name>A0A813KXC5_POLGL</name>
<organism evidence="2 3">
    <name type="scientific">Polarella glacialis</name>
    <name type="common">Dinoflagellate</name>
    <dbReference type="NCBI Taxonomy" id="89957"/>
    <lineage>
        <taxon>Eukaryota</taxon>
        <taxon>Sar</taxon>
        <taxon>Alveolata</taxon>
        <taxon>Dinophyceae</taxon>
        <taxon>Suessiales</taxon>
        <taxon>Suessiaceae</taxon>
        <taxon>Polarella</taxon>
    </lineage>
</organism>
<accession>A0A813KXC5</accession>
<evidence type="ECO:0000313" key="2">
    <source>
        <dbReference type="EMBL" id="CAE8714325.1"/>
    </source>
</evidence>
<gene>
    <name evidence="2" type="ORF">PGLA2088_LOCUS37943</name>
</gene>
<protein>
    <submittedName>
        <fullName evidence="2">Uncharacterized protein</fullName>
    </submittedName>
</protein>
<comment type="caution">
    <text evidence="2">The sequence shown here is derived from an EMBL/GenBank/DDBJ whole genome shotgun (WGS) entry which is preliminary data.</text>
</comment>
<proteinExistence type="predicted"/>
<dbReference type="AlphaFoldDB" id="A0A813KXC5"/>
<feature type="region of interest" description="Disordered" evidence="1">
    <location>
        <begin position="177"/>
        <end position="226"/>
    </location>
</feature>
<dbReference type="Proteomes" id="UP000626109">
    <property type="component" value="Unassembled WGS sequence"/>
</dbReference>